<dbReference type="AlphaFoldDB" id="A0AAV6U5X1"/>
<protein>
    <recommendedName>
        <fullName evidence="6">Cuticle protein</fullName>
    </recommendedName>
</protein>
<accession>A0AAV6U5X1</accession>
<keyword evidence="3" id="KW-0732">Signal</keyword>
<proteinExistence type="predicted"/>
<dbReference type="GO" id="GO:0062129">
    <property type="term" value="C:chitin-based extracellular matrix"/>
    <property type="evidence" value="ECO:0007669"/>
    <property type="project" value="TreeGrafter"/>
</dbReference>
<evidence type="ECO:0000256" key="3">
    <source>
        <dbReference type="SAM" id="SignalP"/>
    </source>
</evidence>
<keyword evidence="5" id="KW-1185">Reference proteome</keyword>
<dbReference type="InterPro" id="IPR050468">
    <property type="entry name" value="Cuticle_Struct_Prot"/>
</dbReference>
<keyword evidence="1" id="KW-0193">Cuticle</keyword>
<feature type="chain" id="PRO_5043428660" description="Cuticle protein" evidence="3">
    <location>
        <begin position="25"/>
        <end position="154"/>
    </location>
</feature>
<evidence type="ECO:0000313" key="5">
    <source>
        <dbReference type="Proteomes" id="UP000827092"/>
    </source>
</evidence>
<name>A0AAV6U5X1_9ARAC</name>
<dbReference type="PANTHER" id="PTHR10380">
    <property type="entry name" value="CUTICLE PROTEIN"/>
    <property type="match status" value="1"/>
</dbReference>
<dbReference type="InterPro" id="IPR000618">
    <property type="entry name" value="Insect_cuticle"/>
</dbReference>
<sequence>MFSSLTSSGSLVALLGLFTYCAMARQDQNAYPPNGAPLLAPVGRQKYPSSSGVPAKAYFVQSEVEDINPYTFEFQMNDGNGTTQQRQETRQENGDVQGSYSYWDPFGIFRIVEYYTDAGGYHAKVTSNEPGLASKNSANTIFVVENPPAAALLQ</sequence>
<evidence type="ECO:0000256" key="2">
    <source>
        <dbReference type="SAM" id="MobiDB-lite"/>
    </source>
</evidence>
<gene>
    <name evidence="4" type="ORF">JTE90_004071</name>
</gene>
<comment type="caution">
    <text evidence="4">The sequence shown here is derived from an EMBL/GenBank/DDBJ whole genome shotgun (WGS) entry which is preliminary data.</text>
</comment>
<dbReference type="Pfam" id="PF00379">
    <property type="entry name" value="Chitin_bind_4"/>
    <property type="match status" value="1"/>
</dbReference>
<reference evidence="4 5" key="1">
    <citation type="journal article" date="2022" name="Nat. Ecol. Evol.">
        <title>A masculinizing supergene underlies an exaggerated male reproductive morph in a spider.</title>
        <authorList>
            <person name="Hendrickx F."/>
            <person name="De Corte Z."/>
            <person name="Sonet G."/>
            <person name="Van Belleghem S.M."/>
            <person name="Kostlbacher S."/>
            <person name="Vangestel C."/>
        </authorList>
    </citation>
    <scope>NUCLEOTIDE SEQUENCE [LARGE SCALE GENOMIC DNA]</scope>
    <source>
        <strain evidence="4">W744_W776</strain>
    </source>
</reference>
<evidence type="ECO:0008006" key="6">
    <source>
        <dbReference type="Google" id="ProtNLM"/>
    </source>
</evidence>
<dbReference type="EMBL" id="JAFNEN010000643">
    <property type="protein sequence ID" value="KAG8179243.1"/>
    <property type="molecule type" value="Genomic_DNA"/>
</dbReference>
<dbReference type="GO" id="GO:0008010">
    <property type="term" value="F:structural constituent of chitin-based larval cuticle"/>
    <property type="evidence" value="ECO:0007669"/>
    <property type="project" value="TreeGrafter"/>
</dbReference>
<evidence type="ECO:0000256" key="1">
    <source>
        <dbReference type="PROSITE-ProRule" id="PRU00497"/>
    </source>
</evidence>
<feature type="signal peptide" evidence="3">
    <location>
        <begin position="1"/>
        <end position="24"/>
    </location>
</feature>
<dbReference type="PROSITE" id="PS51155">
    <property type="entry name" value="CHIT_BIND_RR_2"/>
    <property type="match status" value="1"/>
</dbReference>
<organism evidence="4 5">
    <name type="scientific">Oedothorax gibbosus</name>
    <dbReference type="NCBI Taxonomy" id="931172"/>
    <lineage>
        <taxon>Eukaryota</taxon>
        <taxon>Metazoa</taxon>
        <taxon>Ecdysozoa</taxon>
        <taxon>Arthropoda</taxon>
        <taxon>Chelicerata</taxon>
        <taxon>Arachnida</taxon>
        <taxon>Araneae</taxon>
        <taxon>Araneomorphae</taxon>
        <taxon>Entelegynae</taxon>
        <taxon>Araneoidea</taxon>
        <taxon>Linyphiidae</taxon>
        <taxon>Erigoninae</taxon>
        <taxon>Oedothorax</taxon>
    </lineage>
</organism>
<feature type="region of interest" description="Disordered" evidence="2">
    <location>
        <begin position="75"/>
        <end position="96"/>
    </location>
</feature>
<dbReference type="Proteomes" id="UP000827092">
    <property type="component" value="Unassembled WGS sequence"/>
</dbReference>
<evidence type="ECO:0000313" key="4">
    <source>
        <dbReference type="EMBL" id="KAG8179243.1"/>
    </source>
</evidence>